<evidence type="ECO:0000313" key="4">
    <source>
        <dbReference type="Proteomes" id="UP000408523"/>
    </source>
</evidence>
<protein>
    <submittedName>
        <fullName evidence="3">Uncharacterized protein</fullName>
    </submittedName>
</protein>
<dbReference type="EMBL" id="RWHZ01000014">
    <property type="protein sequence ID" value="TSE49326.1"/>
    <property type="molecule type" value="Genomic_DNA"/>
</dbReference>
<organism evidence="3 4">
    <name type="scientific">Phocaeicola vulgatus</name>
    <name type="common">Bacteroides vulgatus</name>
    <dbReference type="NCBI Taxonomy" id="821"/>
    <lineage>
        <taxon>Bacteria</taxon>
        <taxon>Pseudomonadati</taxon>
        <taxon>Bacteroidota</taxon>
        <taxon>Bacteroidia</taxon>
        <taxon>Bacteroidales</taxon>
        <taxon>Bacteroidaceae</taxon>
        <taxon>Phocaeicola</taxon>
    </lineage>
</organism>
<gene>
    <name evidence="3" type="ORF">EH214_01491</name>
</gene>
<keyword evidence="2" id="KW-0812">Transmembrane</keyword>
<evidence type="ECO:0000256" key="1">
    <source>
        <dbReference type="SAM" id="Coils"/>
    </source>
</evidence>
<keyword evidence="2" id="KW-1133">Transmembrane helix</keyword>
<keyword evidence="2" id="KW-0472">Membrane</keyword>
<feature type="transmembrane region" description="Helical" evidence="2">
    <location>
        <begin position="34"/>
        <end position="56"/>
    </location>
</feature>
<name>A0A663A1D9_PHOVU</name>
<comment type="caution">
    <text evidence="3">The sequence shown here is derived from an EMBL/GenBank/DDBJ whole genome shotgun (WGS) entry which is preliminary data.</text>
</comment>
<feature type="coiled-coil region" evidence="1">
    <location>
        <begin position="58"/>
        <end position="85"/>
    </location>
</feature>
<sequence>MKQWMINLVLLLFSIAAILFSLLKITPFEITGDTYIGTIVSLLSLAAAFAIGYQIYNAIEFKNEIENQRKKYNEIVKRNEEIESKLKCQEYAMQEGFDIISSLMTYNSKQSDFVCGIAFQDMHRALLSSIETERTDYDWIFGWMRKFISEMNSLTFTSGYAKLSDGSYHINVPGNNYDKTILEVIDEFAKPIKKDEKLIRSNKNFCKIQLEYNRVMKLFYKRLSDIAQNPMKQLTAEEIDRIINPM</sequence>
<dbReference type="AlphaFoldDB" id="A0A663A1D9"/>
<evidence type="ECO:0000256" key="2">
    <source>
        <dbReference type="SAM" id="Phobius"/>
    </source>
</evidence>
<evidence type="ECO:0000313" key="3">
    <source>
        <dbReference type="EMBL" id="TSE49326.1"/>
    </source>
</evidence>
<dbReference type="RefSeq" id="WP_143888393.1">
    <property type="nucleotide sequence ID" value="NZ_CAXKYE010000040.1"/>
</dbReference>
<proteinExistence type="predicted"/>
<accession>A0A663A1D9</accession>
<dbReference type="Proteomes" id="UP000408523">
    <property type="component" value="Unassembled WGS sequence"/>
</dbReference>
<reference evidence="3 4" key="1">
    <citation type="journal article" date="2019" name="Nat. Commun.">
        <title>Gram positive-like bacteriocins with broad spectrum anti-Bacteroidales activity encoded on mobile elements of the human gut microbiota.</title>
        <authorList>
            <person name="Bechon N."/>
            <person name="Coyne M.J.Jr."/>
            <person name="Laclare-Mceneany V."/>
            <person name="Chatzidaki-Livanis M."/>
            <person name="Ghigo J.-M."/>
            <person name="Comstock L.E."/>
        </authorList>
    </citation>
    <scope>NUCLEOTIDE SEQUENCE [LARGE SCALE GENOMIC DNA]</scope>
    <source>
        <strain evidence="3 4">CL01T12C17</strain>
    </source>
</reference>
<keyword evidence="1" id="KW-0175">Coiled coil</keyword>